<feature type="binding site" evidence="13">
    <location>
        <position position="187"/>
    </location>
    <ligand>
        <name>sn-glycerol 3-phosphate</name>
        <dbReference type="ChEBI" id="CHEBI:57597"/>
    </ligand>
</feature>
<feature type="binding site" evidence="13">
    <location>
        <position position="104"/>
    </location>
    <ligand>
        <name>NADPH</name>
        <dbReference type="ChEBI" id="CHEBI:57783"/>
    </ligand>
</feature>
<comment type="function">
    <text evidence="13">Catalyzes the reduction of the glycolytic intermediate dihydroxyacetone phosphate (DHAP) to sn-glycerol 3-phosphate (G3P), the key precursor for phospholipid synthesis.</text>
</comment>
<feature type="binding site" evidence="13">
    <location>
        <position position="240"/>
    </location>
    <ligand>
        <name>sn-glycerol 3-phosphate</name>
        <dbReference type="ChEBI" id="CHEBI:57597"/>
    </ligand>
</feature>
<name>A0A926I661_9FIRM</name>
<feature type="binding site" evidence="16">
    <location>
        <begin position="8"/>
        <end position="12"/>
    </location>
    <ligand>
        <name>NAD(+)</name>
        <dbReference type="ChEBI" id="CHEBI:57540"/>
    </ligand>
</feature>
<evidence type="ECO:0000313" key="21">
    <source>
        <dbReference type="Proteomes" id="UP000660861"/>
    </source>
</evidence>
<dbReference type="SUPFAM" id="SSF48179">
    <property type="entry name" value="6-phosphogluconate dehydrogenase C-terminal domain-like"/>
    <property type="match status" value="1"/>
</dbReference>
<feature type="binding site" evidence="16">
    <location>
        <position position="136"/>
    </location>
    <ligand>
        <name>NAD(+)</name>
        <dbReference type="ChEBI" id="CHEBI:57540"/>
    </ligand>
</feature>
<dbReference type="GO" id="GO:0006650">
    <property type="term" value="P:glycerophospholipid metabolic process"/>
    <property type="evidence" value="ECO:0007669"/>
    <property type="project" value="UniProtKB-UniRule"/>
</dbReference>
<comment type="subcellular location">
    <subcellularLocation>
        <location evidence="13">Cytoplasm</location>
    </subcellularLocation>
</comment>
<evidence type="ECO:0000256" key="8">
    <source>
        <dbReference type="ARBA" id="ARBA00023264"/>
    </source>
</evidence>
<evidence type="ECO:0000256" key="13">
    <source>
        <dbReference type="HAMAP-Rule" id="MF_00394"/>
    </source>
</evidence>
<dbReference type="GO" id="GO:0005975">
    <property type="term" value="P:carbohydrate metabolic process"/>
    <property type="evidence" value="ECO:0007669"/>
    <property type="project" value="InterPro"/>
</dbReference>
<dbReference type="PANTHER" id="PTHR11728:SF1">
    <property type="entry name" value="GLYCEROL-3-PHOSPHATE DEHYDROGENASE [NAD(+)] 2, CHLOROPLASTIC"/>
    <property type="match status" value="1"/>
</dbReference>
<evidence type="ECO:0000256" key="16">
    <source>
        <dbReference type="PIRSR" id="PIRSR000114-3"/>
    </source>
</evidence>
<feature type="domain" description="Glycerol-3-phosphate dehydrogenase NAD-dependent C-terminal" evidence="19">
    <location>
        <begin position="176"/>
        <end position="315"/>
    </location>
</feature>
<dbReference type="FunFam" id="3.40.50.720:FF:000019">
    <property type="entry name" value="Glycerol-3-phosphate dehydrogenase [NAD(P)+]"/>
    <property type="match status" value="1"/>
</dbReference>
<dbReference type="InterPro" id="IPR006168">
    <property type="entry name" value="G3P_DH_NAD-dep"/>
</dbReference>
<feature type="binding site" evidence="13">
    <location>
        <position position="104"/>
    </location>
    <ligand>
        <name>sn-glycerol 3-phosphate</name>
        <dbReference type="ChEBI" id="CHEBI:57597"/>
    </ligand>
</feature>
<evidence type="ECO:0000256" key="15">
    <source>
        <dbReference type="PIRSR" id="PIRSR000114-2"/>
    </source>
</evidence>
<dbReference type="SUPFAM" id="SSF51735">
    <property type="entry name" value="NAD(P)-binding Rossmann-fold domains"/>
    <property type="match status" value="1"/>
</dbReference>
<evidence type="ECO:0000313" key="20">
    <source>
        <dbReference type="EMBL" id="MBC8569684.1"/>
    </source>
</evidence>
<feature type="binding site" evidence="15">
    <location>
        <begin position="251"/>
        <end position="252"/>
    </location>
    <ligand>
        <name>substrate</name>
    </ligand>
</feature>
<comment type="catalytic activity">
    <reaction evidence="9">
        <text>sn-glycerol 3-phosphate + NADP(+) = dihydroxyacetone phosphate + NADPH + H(+)</text>
        <dbReference type="Rhea" id="RHEA:11096"/>
        <dbReference type="ChEBI" id="CHEBI:15378"/>
        <dbReference type="ChEBI" id="CHEBI:57597"/>
        <dbReference type="ChEBI" id="CHEBI:57642"/>
        <dbReference type="ChEBI" id="CHEBI:57783"/>
        <dbReference type="ChEBI" id="CHEBI:58349"/>
        <dbReference type="EC" id="1.1.1.94"/>
    </reaction>
    <physiologicalReaction direction="right-to-left" evidence="9">
        <dbReference type="Rhea" id="RHEA:11098"/>
    </physiologicalReaction>
</comment>
<dbReference type="InterPro" id="IPR011128">
    <property type="entry name" value="G3P_DH_NAD-dep_N"/>
</dbReference>
<keyword evidence="13" id="KW-0963">Cytoplasm</keyword>
<dbReference type="FunFam" id="1.10.1040.10:FF:000001">
    <property type="entry name" value="Glycerol-3-phosphate dehydrogenase [NAD(P)+]"/>
    <property type="match status" value="1"/>
</dbReference>
<comment type="caution">
    <text evidence="13">Lacks conserved residue(s) required for the propagation of feature annotation.</text>
</comment>
<accession>A0A926I661</accession>
<dbReference type="Pfam" id="PF01210">
    <property type="entry name" value="NAD_Gly3P_dh_N"/>
    <property type="match status" value="1"/>
</dbReference>
<evidence type="ECO:0000256" key="6">
    <source>
        <dbReference type="ARBA" id="ARBA00023098"/>
    </source>
</evidence>
<sequence length="334" mass="35471">MKNIAVLGCGFGTALSIMCRQMGYDVTLWSPFAEEIAAIRREGEHRKLLPGIKLPEGIRLTCDLSCTAHADMILLAVPSHAVRATAQKLASIISPRCLLVNVAKGLEEESLLRLSQVIAEELPQNPLVVLSGPSHAEEVGRGQPTTVVAASADHNAAEAVQDLLMNQSLRIYVNDDLTGVELGGALKNIIALAAGVLDGLGYGDNAKAALLTRGITEISRLGCALGARQDTFAGLTGIGDLIVTCTSPHSRNRRAGILIGQGKTAAEAVAAVGTVEGYRSARCAYALARRTGVEMPIIEQVYQVLFEGKAAGEAVECLMARPKKHEMERSWLTR</sequence>
<evidence type="ECO:0000256" key="17">
    <source>
        <dbReference type="RuleBase" id="RU000437"/>
    </source>
</evidence>
<dbReference type="Gene3D" id="1.10.1040.10">
    <property type="entry name" value="N-(1-d-carboxylethyl)-l-norvaline Dehydrogenase, domain 2"/>
    <property type="match status" value="1"/>
</dbReference>
<keyword evidence="3 13" id="KW-0521">NADP</keyword>
<keyword evidence="2 13" id="KW-0444">Lipid biosynthesis</keyword>
<evidence type="ECO:0000256" key="11">
    <source>
        <dbReference type="ARBA" id="ARBA00069372"/>
    </source>
</evidence>
<dbReference type="NCBIfam" id="NF000940">
    <property type="entry name" value="PRK00094.1-2"/>
    <property type="match status" value="1"/>
</dbReference>
<dbReference type="InterPro" id="IPR008927">
    <property type="entry name" value="6-PGluconate_DH-like_C_sf"/>
</dbReference>
<dbReference type="PROSITE" id="PS00957">
    <property type="entry name" value="NAD_G3PDH"/>
    <property type="match status" value="1"/>
</dbReference>
<dbReference type="PRINTS" id="PR00077">
    <property type="entry name" value="GPDHDRGNASE"/>
</dbReference>
<keyword evidence="21" id="KW-1185">Reference proteome</keyword>
<dbReference type="Pfam" id="PF07479">
    <property type="entry name" value="NAD_Gly3P_dh_C"/>
    <property type="match status" value="1"/>
</dbReference>
<feature type="binding site" evidence="13">
    <location>
        <position position="251"/>
    </location>
    <ligand>
        <name>NADPH</name>
        <dbReference type="ChEBI" id="CHEBI:57783"/>
    </ligand>
</feature>
<keyword evidence="5 13" id="KW-0520">NAD</keyword>
<comment type="similarity">
    <text evidence="1 13 17">Belongs to the NAD-dependent glycerol-3-phosphate dehydrogenase family.</text>
</comment>
<feature type="binding site" evidence="13">
    <location>
        <position position="252"/>
    </location>
    <ligand>
        <name>sn-glycerol 3-phosphate</name>
        <dbReference type="ChEBI" id="CHEBI:57597"/>
    </ligand>
</feature>
<comment type="caution">
    <text evidence="20">The sequence shown here is derived from an EMBL/GenBank/DDBJ whole genome shotgun (WGS) entry which is preliminary data.</text>
</comment>
<feature type="binding site" evidence="13">
    <location>
        <position position="136"/>
    </location>
    <ligand>
        <name>NADPH</name>
        <dbReference type="ChEBI" id="CHEBI:57783"/>
    </ligand>
</feature>
<comment type="pathway">
    <text evidence="13">Membrane lipid metabolism; glycerophospholipid metabolism.</text>
</comment>
<feature type="binding site" evidence="16">
    <location>
        <position position="251"/>
    </location>
    <ligand>
        <name>NAD(+)</name>
        <dbReference type="ChEBI" id="CHEBI:57540"/>
    </ligand>
</feature>
<evidence type="ECO:0000256" key="10">
    <source>
        <dbReference type="ARBA" id="ARBA00066687"/>
    </source>
</evidence>
<organism evidence="20 21">
    <name type="scientific">Zongyangia hominis</name>
    <dbReference type="NCBI Taxonomy" id="2763677"/>
    <lineage>
        <taxon>Bacteria</taxon>
        <taxon>Bacillati</taxon>
        <taxon>Bacillota</taxon>
        <taxon>Clostridia</taxon>
        <taxon>Eubacteriales</taxon>
        <taxon>Oscillospiraceae</taxon>
        <taxon>Zongyangia</taxon>
    </lineage>
</organism>
<dbReference type="AlphaFoldDB" id="A0A926I661"/>
<evidence type="ECO:0000256" key="14">
    <source>
        <dbReference type="PIRSR" id="PIRSR000114-1"/>
    </source>
</evidence>
<dbReference type="InterPro" id="IPR013328">
    <property type="entry name" value="6PGD_dom2"/>
</dbReference>
<evidence type="ECO:0000259" key="18">
    <source>
        <dbReference type="Pfam" id="PF01210"/>
    </source>
</evidence>
<dbReference type="Gene3D" id="3.40.50.720">
    <property type="entry name" value="NAD(P)-binding Rossmann-like Domain"/>
    <property type="match status" value="1"/>
</dbReference>
<dbReference type="GO" id="GO:0046167">
    <property type="term" value="P:glycerol-3-phosphate biosynthetic process"/>
    <property type="evidence" value="ECO:0007669"/>
    <property type="project" value="UniProtKB-UniRule"/>
</dbReference>
<evidence type="ECO:0000256" key="9">
    <source>
        <dbReference type="ARBA" id="ARBA00052716"/>
    </source>
</evidence>
<evidence type="ECO:0000256" key="12">
    <source>
        <dbReference type="ARBA" id="ARBA00080511"/>
    </source>
</evidence>
<feature type="domain" description="Glycerol-3-phosphate dehydrogenase NAD-dependent N-terminal" evidence="18">
    <location>
        <begin position="3"/>
        <end position="156"/>
    </location>
</feature>
<protein>
    <recommendedName>
        <fullName evidence="11 13">Glycerol-3-phosphate dehydrogenase [NAD(P)+]</fullName>
        <ecNumber evidence="10 13">1.1.1.94</ecNumber>
    </recommendedName>
    <alternativeName>
        <fullName evidence="13">NAD(P)(+)-dependent glycerol-3-phosphate dehydrogenase</fullName>
    </alternativeName>
    <alternativeName>
        <fullName evidence="12 13">NAD(P)H-dependent dihydroxyacetone-phosphate reductase</fullName>
    </alternativeName>
</protein>
<evidence type="ECO:0000256" key="5">
    <source>
        <dbReference type="ARBA" id="ARBA00023027"/>
    </source>
</evidence>
<dbReference type="EC" id="1.1.1.94" evidence="10 13"/>
<feature type="binding site" evidence="13">
    <location>
        <position position="250"/>
    </location>
    <ligand>
        <name>sn-glycerol 3-phosphate</name>
        <dbReference type="ChEBI" id="CHEBI:57597"/>
    </ligand>
</feature>
<gene>
    <name evidence="13" type="primary">gpsA</name>
    <name evidence="20" type="ORF">H8709_02450</name>
</gene>
<dbReference type="Proteomes" id="UP000660861">
    <property type="component" value="Unassembled WGS sequence"/>
</dbReference>
<dbReference type="GO" id="GO:0008654">
    <property type="term" value="P:phospholipid biosynthetic process"/>
    <property type="evidence" value="ECO:0007669"/>
    <property type="project" value="UniProtKB-KW"/>
</dbReference>
<dbReference type="InterPro" id="IPR036291">
    <property type="entry name" value="NAD(P)-bd_dom_sf"/>
</dbReference>
<dbReference type="GO" id="GO:0005829">
    <property type="term" value="C:cytosol"/>
    <property type="evidence" value="ECO:0007669"/>
    <property type="project" value="TreeGrafter"/>
</dbReference>
<evidence type="ECO:0000259" key="19">
    <source>
        <dbReference type="Pfam" id="PF07479"/>
    </source>
</evidence>
<dbReference type="PIRSF" id="PIRSF000114">
    <property type="entry name" value="Glycerol-3-P_dh"/>
    <property type="match status" value="1"/>
</dbReference>
<dbReference type="GO" id="GO:0051287">
    <property type="term" value="F:NAD binding"/>
    <property type="evidence" value="ECO:0007669"/>
    <property type="project" value="InterPro"/>
</dbReference>
<feature type="active site" description="Proton acceptor" evidence="13 14">
    <location>
        <position position="187"/>
    </location>
</feature>
<feature type="binding site" evidence="13">
    <location>
        <position position="276"/>
    </location>
    <ligand>
        <name>NADPH</name>
        <dbReference type="ChEBI" id="CHEBI:57783"/>
    </ligand>
</feature>
<comment type="catalytic activity">
    <reaction evidence="13">
        <text>sn-glycerol 3-phosphate + NAD(+) = dihydroxyacetone phosphate + NADH + H(+)</text>
        <dbReference type="Rhea" id="RHEA:11092"/>
        <dbReference type="ChEBI" id="CHEBI:15378"/>
        <dbReference type="ChEBI" id="CHEBI:57540"/>
        <dbReference type="ChEBI" id="CHEBI:57597"/>
        <dbReference type="ChEBI" id="CHEBI:57642"/>
        <dbReference type="ChEBI" id="CHEBI:57945"/>
        <dbReference type="EC" id="1.1.1.94"/>
    </reaction>
</comment>
<keyword evidence="4 13" id="KW-0560">Oxidoreductase</keyword>
<evidence type="ECO:0000256" key="3">
    <source>
        <dbReference type="ARBA" id="ARBA00022857"/>
    </source>
</evidence>
<dbReference type="HAMAP" id="MF_00394">
    <property type="entry name" value="NAD_Glyc3P_dehydrog"/>
    <property type="match status" value="1"/>
</dbReference>
<evidence type="ECO:0000256" key="2">
    <source>
        <dbReference type="ARBA" id="ARBA00022516"/>
    </source>
</evidence>
<proteinExistence type="inferred from homology"/>
<keyword evidence="6 13" id="KW-0443">Lipid metabolism</keyword>
<feature type="binding site" evidence="13">
    <location>
        <position position="251"/>
    </location>
    <ligand>
        <name>sn-glycerol 3-phosphate</name>
        <dbReference type="ChEBI" id="CHEBI:57597"/>
    </ligand>
</feature>
<feature type="binding site" evidence="13">
    <location>
        <position position="134"/>
    </location>
    <ligand>
        <name>sn-glycerol 3-phosphate</name>
        <dbReference type="ChEBI" id="CHEBI:57597"/>
    </ligand>
</feature>
<feature type="binding site" evidence="13">
    <location>
        <position position="11"/>
    </location>
    <ligand>
        <name>NADPH</name>
        <dbReference type="ChEBI" id="CHEBI:57783"/>
    </ligand>
</feature>
<keyword evidence="13" id="KW-0547">Nucleotide-binding</keyword>
<evidence type="ECO:0000256" key="4">
    <source>
        <dbReference type="ARBA" id="ARBA00023002"/>
    </source>
</evidence>
<dbReference type="InterPro" id="IPR006109">
    <property type="entry name" value="G3P_DH_NAD-dep_C"/>
</dbReference>
<dbReference type="RefSeq" id="WP_262396780.1">
    <property type="nucleotide sequence ID" value="NZ_JACRTC010000001.1"/>
</dbReference>
<reference evidence="20" key="1">
    <citation type="submission" date="2020-08" db="EMBL/GenBank/DDBJ databases">
        <title>Genome public.</title>
        <authorList>
            <person name="Liu C."/>
            <person name="Sun Q."/>
        </authorList>
    </citation>
    <scope>NUCLEOTIDE SEQUENCE</scope>
    <source>
        <strain evidence="20">NSJ-54</strain>
    </source>
</reference>
<evidence type="ECO:0000256" key="1">
    <source>
        <dbReference type="ARBA" id="ARBA00011009"/>
    </source>
</evidence>
<feature type="binding site" evidence="15">
    <location>
        <position position="104"/>
    </location>
    <ligand>
        <name>substrate</name>
    </ligand>
</feature>
<keyword evidence="7 13" id="KW-0594">Phospholipid biosynthesis</keyword>
<dbReference type="NCBIfam" id="NF000942">
    <property type="entry name" value="PRK00094.1-4"/>
    <property type="match status" value="1"/>
</dbReference>
<dbReference type="GO" id="GO:0046168">
    <property type="term" value="P:glycerol-3-phosphate catabolic process"/>
    <property type="evidence" value="ECO:0007669"/>
    <property type="project" value="InterPro"/>
</dbReference>
<dbReference type="PANTHER" id="PTHR11728">
    <property type="entry name" value="GLYCEROL-3-PHOSPHATE DEHYDROGENASE"/>
    <property type="match status" value="1"/>
</dbReference>
<keyword evidence="8 13" id="KW-1208">Phospholipid metabolism</keyword>
<dbReference type="GO" id="GO:0047952">
    <property type="term" value="F:glycerol-3-phosphate dehydrogenase [NAD(P)+] activity"/>
    <property type="evidence" value="ECO:0007669"/>
    <property type="project" value="UniProtKB-UniRule"/>
</dbReference>
<feature type="binding site" evidence="13">
    <location>
        <position position="132"/>
    </location>
    <ligand>
        <name>sn-glycerol 3-phosphate</name>
        <dbReference type="ChEBI" id="CHEBI:57597"/>
    </ligand>
</feature>
<evidence type="ECO:0000256" key="7">
    <source>
        <dbReference type="ARBA" id="ARBA00023209"/>
    </source>
</evidence>
<dbReference type="EMBL" id="JACRTC010000001">
    <property type="protein sequence ID" value="MBC8569684.1"/>
    <property type="molecule type" value="Genomic_DNA"/>
</dbReference>